<accession>A0ABS8FFB3</accession>
<proteinExistence type="predicted"/>
<dbReference type="EMBL" id="JAJEQO010000004">
    <property type="protein sequence ID" value="MCC2212731.1"/>
    <property type="molecule type" value="Genomic_DNA"/>
</dbReference>
<protein>
    <submittedName>
        <fullName evidence="1">Uncharacterized protein</fullName>
    </submittedName>
</protein>
<evidence type="ECO:0000313" key="2">
    <source>
        <dbReference type="Proteomes" id="UP001199236"/>
    </source>
</evidence>
<comment type="caution">
    <text evidence="1">The sequence shown here is derived from an EMBL/GenBank/DDBJ whole genome shotgun (WGS) entry which is preliminary data.</text>
</comment>
<keyword evidence="2" id="KW-1185">Reference proteome</keyword>
<reference evidence="1 2" key="1">
    <citation type="submission" date="2021-10" db="EMBL/GenBank/DDBJ databases">
        <title>Anaerobic single-cell dispensing facilitates the cultivation of human gut bacteria.</title>
        <authorList>
            <person name="Afrizal A."/>
        </authorList>
    </citation>
    <scope>NUCLEOTIDE SEQUENCE [LARGE SCALE GENOMIC DNA]</scope>
    <source>
        <strain evidence="1 2">CLA-AA-H223</strain>
    </source>
</reference>
<dbReference type="RefSeq" id="WP_227622341.1">
    <property type="nucleotide sequence ID" value="NZ_JAJEQO010000004.1"/>
</dbReference>
<evidence type="ECO:0000313" key="1">
    <source>
        <dbReference type="EMBL" id="MCC2212731.1"/>
    </source>
</evidence>
<organism evidence="1 2">
    <name type="scientific">Faecalibacterium hominis</name>
    <name type="common">ex Afrizal et al. 2022</name>
    <dbReference type="NCBI Taxonomy" id="2881265"/>
    <lineage>
        <taxon>Bacteria</taxon>
        <taxon>Bacillati</taxon>
        <taxon>Bacillota</taxon>
        <taxon>Clostridia</taxon>
        <taxon>Eubacteriales</taxon>
        <taxon>Oscillospiraceae</taxon>
        <taxon>Faecalibacterium</taxon>
    </lineage>
</organism>
<dbReference type="Proteomes" id="UP001199236">
    <property type="component" value="Unassembled WGS sequence"/>
</dbReference>
<name>A0ABS8FFB3_9FIRM</name>
<gene>
    <name evidence="1" type="ORF">LKD34_04340</name>
</gene>
<sequence length="164" mass="19287">MRKYEYYDRDTLCSIIDVDFTTKQVRVENKVDSILDTAFGVNTEPTWDDFLIFLESRCIPRTRCGLNYYLDAVGVSEYDPIQLMEKTHGRMAEDHRIAIPDRIFLLITISFIYTHRVKSRFAEHFTRRVDKLAVFAYYNRNKGVVCPFGKKRTALTRRVRPACA</sequence>